<protein>
    <recommendedName>
        <fullName evidence="4">Primosomal protein N' (Replication factor Y)-superfamily II helicase</fullName>
    </recommendedName>
</protein>
<dbReference type="KEGG" id="cbar:PATL70BA_1766"/>
<name>A0A3P7NXG3_9FIRM</name>
<dbReference type="EMBL" id="LR130778">
    <property type="protein sequence ID" value="VDN47655.1"/>
    <property type="molecule type" value="Genomic_DNA"/>
</dbReference>
<evidence type="ECO:0008006" key="4">
    <source>
        <dbReference type="Google" id="ProtNLM"/>
    </source>
</evidence>
<sequence length="385" mass="44444">MKDINERELTDSMADDADEVVEIIEEQFDDALMVPCASCGGKMQYNPEGSNLKCSHCGSTRDIMAEQVQIVELCFESALKEDLSTWDEAEVQSFSCKNCGAEVIFEAHAQAKFCNYCGSSYISLHETQKTIPPHYLIPFKVDQQEAEVKFKQWIAKRWFAPSDLKKEYNNHQLLGTYVPYWTYDTHTYSYYTADRGDYYYVTRTRVVDGKTQTYQERRTRWTHVRGDYPRFFDDVLVRASNKVDDLMLKKIEPFNLSALVAYKPEYLSGFFAERYSISLEEGWTSGIRMVDDTLKSEVTRKIGGDQVRFLNIDTAYNAITYKHILLPIWLSSYQYKTKVYHFMVNGQTSLVHGDFPKSPWKIAGAILLTLTIILIIAYFVTQNGA</sequence>
<dbReference type="RefSeq" id="WP_125136929.1">
    <property type="nucleotide sequence ID" value="NZ_LR130778.1"/>
</dbReference>
<keyword evidence="3" id="KW-1185">Reference proteome</keyword>
<keyword evidence="1" id="KW-0472">Membrane</keyword>
<gene>
    <name evidence="2" type="ORF">PATL70BA_1766</name>
</gene>
<evidence type="ECO:0000313" key="2">
    <source>
        <dbReference type="EMBL" id="VDN47655.1"/>
    </source>
</evidence>
<feature type="transmembrane region" description="Helical" evidence="1">
    <location>
        <begin position="360"/>
        <end position="380"/>
    </location>
</feature>
<accession>A0A3P7NXG3</accession>
<keyword evidence="1" id="KW-1133">Transmembrane helix</keyword>
<dbReference type="AlphaFoldDB" id="A0A3P7NXG3"/>
<organism evidence="2 3">
    <name type="scientific">Petrocella atlantisensis</name>
    <dbReference type="NCBI Taxonomy" id="2173034"/>
    <lineage>
        <taxon>Bacteria</taxon>
        <taxon>Bacillati</taxon>
        <taxon>Bacillota</taxon>
        <taxon>Clostridia</taxon>
        <taxon>Lachnospirales</taxon>
        <taxon>Vallitaleaceae</taxon>
        <taxon>Petrocella</taxon>
    </lineage>
</organism>
<dbReference type="PANTHER" id="PTHR37826">
    <property type="entry name" value="FLOTILLIN BAND_7_5 DOMAIN PROTEIN"/>
    <property type="match status" value="1"/>
</dbReference>
<keyword evidence="1" id="KW-0812">Transmembrane</keyword>
<dbReference type="Gene3D" id="2.20.28.30">
    <property type="entry name" value="RNA polymerase ii, chain L"/>
    <property type="match status" value="1"/>
</dbReference>
<dbReference type="OrthoDB" id="3182597at2"/>
<reference evidence="2 3" key="1">
    <citation type="submission" date="2018-09" db="EMBL/GenBank/DDBJ databases">
        <authorList>
            <person name="Postec A."/>
        </authorList>
    </citation>
    <scope>NUCLEOTIDE SEQUENCE [LARGE SCALE GENOMIC DNA]</scope>
    <source>
        <strain evidence="2">70B-A</strain>
    </source>
</reference>
<evidence type="ECO:0000313" key="3">
    <source>
        <dbReference type="Proteomes" id="UP000279029"/>
    </source>
</evidence>
<dbReference type="PANTHER" id="PTHR37826:SF3">
    <property type="entry name" value="J DOMAIN-CONTAINING PROTEIN"/>
    <property type="match status" value="1"/>
</dbReference>
<proteinExistence type="predicted"/>
<evidence type="ECO:0000256" key="1">
    <source>
        <dbReference type="SAM" id="Phobius"/>
    </source>
</evidence>
<dbReference type="Proteomes" id="UP000279029">
    <property type="component" value="Chromosome"/>
</dbReference>